<dbReference type="Gene3D" id="3.90.1200.10">
    <property type="match status" value="1"/>
</dbReference>
<proteinExistence type="predicted"/>
<evidence type="ECO:0000313" key="4">
    <source>
        <dbReference type="Proteomes" id="UP000184300"/>
    </source>
</evidence>
<dbReference type="PANTHER" id="PTHR21310:SF58">
    <property type="entry name" value="AMINOGLYCOSIDE PHOSPHOTRANSFERASE DOMAIN-CONTAINING PROTEIN"/>
    <property type="match status" value="1"/>
</dbReference>
<organism evidence="3 4">
    <name type="scientific">Aspergillus glaucus CBS 516.65</name>
    <dbReference type="NCBI Taxonomy" id="1160497"/>
    <lineage>
        <taxon>Eukaryota</taxon>
        <taxon>Fungi</taxon>
        <taxon>Dikarya</taxon>
        <taxon>Ascomycota</taxon>
        <taxon>Pezizomycotina</taxon>
        <taxon>Eurotiomycetes</taxon>
        <taxon>Eurotiomycetidae</taxon>
        <taxon>Eurotiales</taxon>
        <taxon>Aspergillaceae</taxon>
        <taxon>Aspergillus</taxon>
        <taxon>Aspergillus subgen. Aspergillus</taxon>
    </lineage>
</organism>
<feature type="compositionally biased region" description="Basic and acidic residues" evidence="1">
    <location>
        <begin position="1"/>
        <end position="12"/>
    </location>
</feature>
<name>A0A1L9VUJ6_ASPGL</name>
<dbReference type="InterPro" id="IPR051678">
    <property type="entry name" value="AGP_Transferase"/>
</dbReference>
<evidence type="ECO:0000259" key="2">
    <source>
        <dbReference type="Pfam" id="PF01636"/>
    </source>
</evidence>
<keyword evidence="4" id="KW-1185">Reference proteome</keyword>
<dbReference type="RefSeq" id="XP_022404265.1">
    <property type="nucleotide sequence ID" value="XM_022540039.1"/>
</dbReference>
<dbReference type="CDD" id="cd05120">
    <property type="entry name" value="APH_ChoK_like"/>
    <property type="match status" value="1"/>
</dbReference>
<dbReference type="Pfam" id="PF01636">
    <property type="entry name" value="APH"/>
    <property type="match status" value="1"/>
</dbReference>
<reference evidence="4" key="1">
    <citation type="journal article" date="2017" name="Genome Biol.">
        <title>Comparative genomics reveals high biological diversity and specific adaptations in the industrially and medically important fungal genus Aspergillus.</title>
        <authorList>
            <person name="de Vries R.P."/>
            <person name="Riley R."/>
            <person name="Wiebenga A."/>
            <person name="Aguilar-Osorio G."/>
            <person name="Amillis S."/>
            <person name="Uchima C.A."/>
            <person name="Anderluh G."/>
            <person name="Asadollahi M."/>
            <person name="Askin M."/>
            <person name="Barry K."/>
            <person name="Battaglia E."/>
            <person name="Bayram O."/>
            <person name="Benocci T."/>
            <person name="Braus-Stromeyer S.A."/>
            <person name="Caldana C."/>
            <person name="Canovas D."/>
            <person name="Cerqueira G.C."/>
            <person name="Chen F."/>
            <person name="Chen W."/>
            <person name="Choi C."/>
            <person name="Clum A."/>
            <person name="Dos Santos R.A."/>
            <person name="Damasio A.R."/>
            <person name="Diallinas G."/>
            <person name="Emri T."/>
            <person name="Fekete E."/>
            <person name="Flipphi M."/>
            <person name="Freyberg S."/>
            <person name="Gallo A."/>
            <person name="Gournas C."/>
            <person name="Habgood R."/>
            <person name="Hainaut M."/>
            <person name="Harispe M.L."/>
            <person name="Henrissat B."/>
            <person name="Hilden K.S."/>
            <person name="Hope R."/>
            <person name="Hossain A."/>
            <person name="Karabika E."/>
            <person name="Karaffa L."/>
            <person name="Karanyi Z."/>
            <person name="Krasevec N."/>
            <person name="Kuo A."/>
            <person name="Kusch H."/>
            <person name="LaButti K."/>
            <person name="Lagendijk E.L."/>
            <person name="Lapidus A."/>
            <person name="Levasseur A."/>
            <person name="Lindquist E."/>
            <person name="Lipzen A."/>
            <person name="Logrieco A.F."/>
            <person name="MacCabe A."/>
            <person name="Maekelae M.R."/>
            <person name="Malavazi I."/>
            <person name="Melin P."/>
            <person name="Meyer V."/>
            <person name="Mielnichuk N."/>
            <person name="Miskei M."/>
            <person name="Molnar A.P."/>
            <person name="Mule G."/>
            <person name="Ngan C.Y."/>
            <person name="Orejas M."/>
            <person name="Orosz E."/>
            <person name="Ouedraogo J.P."/>
            <person name="Overkamp K.M."/>
            <person name="Park H.-S."/>
            <person name="Perrone G."/>
            <person name="Piumi F."/>
            <person name="Punt P.J."/>
            <person name="Ram A.F."/>
            <person name="Ramon A."/>
            <person name="Rauscher S."/>
            <person name="Record E."/>
            <person name="Riano-Pachon D.M."/>
            <person name="Robert V."/>
            <person name="Roehrig J."/>
            <person name="Ruller R."/>
            <person name="Salamov A."/>
            <person name="Salih N.S."/>
            <person name="Samson R.A."/>
            <person name="Sandor E."/>
            <person name="Sanguinetti M."/>
            <person name="Schuetze T."/>
            <person name="Sepcic K."/>
            <person name="Shelest E."/>
            <person name="Sherlock G."/>
            <person name="Sophianopoulou V."/>
            <person name="Squina F.M."/>
            <person name="Sun H."/>
            <person name="Susca A."/>
            <person name="Todd R.B."/>
            <person name="Tsang A."/>
            <person name="Unkles S.E."/>
            <person name="van de Wiele N."/>
            <person name="van Rossen-Uffink D."/>
            <person name="Oliveira J.V."/>
            <person name="Vesth T.C."/>
            <person name="Visser J."/>
            <person name="Yu J.-H."/>
            <person name="Zhou M."/>
            <person name="Andersen M.R."/>
            <person name="Archer D.B."/>
            <person name="Baker S.E."/>
            <person name="Benoit I."/>
            <person name="Brakhage A.A."/>
            <person name="Braus G.H."/>
            <person name="Fischer R."/>
            <person name="Frisvad J.C."/>
            <person name="Goldman G.H."/>
            <person name="Houbraken J."/>
            <person name="Oakley B."/>
            <person name="Pocsi I."/>
            <person name="Scazzocchio C."/>
            <person name="Seiboth B."/>
            <person name="vanKuyk P.A."/>
            <person name="Wortman J."/>
            <person name="Dyer P.S."/>
            <person name="Grigoriev I.V."/>
        </authorList>
    </citation>
    <scope>NUCLEOTIDE SEQUENCE [LARGE SCALE GENOMIC DNA]</scope>
    <source>
        <strain evidence="4">CBS 516.65</strain>
    </source>
</reference>
<dbReference type="Proteomes" id="UP000184300">
    <property type="component" value="Unassembled WGS sequence"/>
</dbReference>
<dbReference type="STRING" id="1160497.A0A1L9VUJ6"/>
<sequence length="302" mass="34402">MCGSHRPDHQQEEPVPPFHPHHLEEGQRYIKDGKTIFPYPPSTNHDNLPINQDIITILRKQTGKIVLDYDSAFAIKSGFAVERNEVEAMDLVSTHTSIPSPKVITTKIGLSNGIIDITLMPGSSLEKRWDEMNKDTKESVCRQLWTMISQIRDIPRPPELVDGSFQCMVDGSPTRSPLLEDLDPGSPQPLMSDSDIRDRIYQRYLYFGGRLYKDQLPDMLPRADCSVFTHGDIAPRNIMVDEEGLVTGIVDWETAGWYPDYLEYAQIMRPAVKCADWSAWMEKMAPKKWDIKGINAARKVLF</sequence>
<dbReference type="PANTHER" id="PTHR21310">
    <property type="entry name" value="AMINOGLYCOSIDE PHOSPHOTRANSFERASE-RELATED-RELATED"/>
    <property type="match status" value="1"/>
</dbReference>
<dbReference type="AlphaFoldDB" id="A0A1L9VUJ6"/>
<dbReference type="InterPro" id="IPR002575">
    <property type="entry name" value="Aminoglycoside_PTrfase"/>
</dbReference>
<dbReference type="OrthoDB" id="2906425at2759"/>
<feature type="region of interest" description="Disordered" evidence="1">
    <location>
        <begin position="1"/>
        <end position="22"/>
    </location>
</feature>
<dbReference type="EMBL" id="KV878890">
    <property type="protein sequence ID" value="OJJ87582.1"/>
    <property type="molecule type" value="Genomic_DNA"/>
</dbReference>
<feature type="domain" description="Aminoglycoside phosphotransferase" evidence="2">
    <location>
        <begin position="83"/>
        <end position="259"/>
    </location>
</feature>
<dbReference type="VEuPathDB" id="FungiDB:ASPGLDRAFT_119342"/>
<accession>A0A1L9VUJ6</accession>
<gene>
    <name evidence="3" type="ORF">ASPGLDRAFT_119342</name>
</gene>
<evidence type="ECO:0000313" key="3">
    <source>
        <dbReference type="EMBL" id="OJJ87582.1"/>
    </source>
</evidence>
<evidence type="ECO:0000256" key="1">
    <source>
        <dbReference type="SAM" id="MobiDB-lite"/>
    </source>
</evidence>
<dbReference type="GeneID" id="34456300"/>
<dbReference type="InterPro" id="IPR011009">
    <property type="entry name" value="Kinase-like_dom_sf"/>
</dbReference>
<dbReference type="SUPFAM" id="SSF56112">
    <property type="entry name" value="Protein kinase-like (PK-like)"/>
    <property type="match status" value="1"/>
</dbReference>
<protein>
    <recommendedName>
        <fullName evidence="2">Aminoglycoside phosphotransferase domain-containing protein</fullName>
    </recommendedName>
</protein>